<feature type="transmembrane region" description="Helical" evidence="1">
    <location>
        <begin position="6"/>
        <end position="29"/>
    </location>
</feature>
<feature type="transmembrane region" description="Helical" evidence="1">
    <location>
        <begin position="105"/>
        <end position="127"/>
    </location>
</feature>
<dbReference type="Gene3D" id="1.10.1760.20">
    <property type="match status" value="1"/>
</dbReference>
<organism evidence="2">
    <name type="scientific">human gut metagenome</name>
    <dbReference type="NCBI Taxonomy" id="408170"/>
    <lineage>
        <taxon>unclassified sequences</taxon>
        <taxon>metagenomes</taxon>
        <taxon>organismal metagenomes</taxon>
    </lineage>
</organism>
<dbReference type="NCBIfam" id="TIGR04002">
    <property type="entry name" value="TIGR04002 family protein"/>
    <property type="match status" value="1"/>
</dbReference>
<keyword evidence="1" id="KW-0472">Membrane</keyword>
<protein>
    <recommendedName>
        <fullName evidence="3">TIGR04002 family protein</fullName>
    </recommendedName>
</protein>
<keyword evidence="1" id="KW-1133">Transmembrane helix</keyword>
<dbReference type="InterPro" id="IPR009825">
    <property type="entry name" value="ECF_substrate-spec-like"/>
</dbReference>
<evidence type="ECO:0008006" key="3">
    <source>
        <dbReference type="Google" id="ProtNLM"/>
    </source>
</evidence>
<gene>
    <name evidence="2" type="ORF">LEA_18712</name>
</gene>
<keyword evidence="1" id="KW-0812">Transmembrane</keyword>
<dbReference type="EMBL" id="AJWY01012847">
    <property type="protein sequence ID" value="EKC48791.1"/>
    <property type="molecule type" value="Genomic_DNA"/>
</dbReference>
<feature type="transmembrane region" description="Helical" evidence="1">
    <location>
        <begin position="72"/>
        <end position="93"/>
    </location>
</feature>
<dbReference type="Pfam" id="PF07155">
    <property type="entry name" value="ECF-ribofla_trS"/>
    <property type="match status" value="1"/>
</dbReference>
<sequence>MNSKKLGKLVFTGLFAAMICVTTTFILHIPAANGYIHIGDSIIYIAACILPLPYGVAAAGIGGAMADLISGYPIYIIPTLVIKSLNALCFYVLGKHEKMLCFKTVTASAVSCIVTVIGYYAAAVILYGNPAAQFFNTVPANIIQGGGVRRAVLRRCLYAR</sequence>
<dbReference type="InterPro" id="IPR023812">
    <property type="entry name" value="CHP04002"/>
</dbReference>
<dbReference type="GO" id="GO:0016020">
    <property type="term" value="C:membrane"/>
    <property type="evidence" value="ECO:0007669"/>
    <property type="project" value="InterPro"/>
</dbReference>
<evidence type="ECO:0000256" key="1">
    <source>
        <dbReference type="SAM" id="Phobius"/>
    </source>
</evidence>
<comment type="caution">
    <text evidence="2">The sequence shown here is derived from an EMBL/GenBank/DDBJ whole genome shotgun (WGS) entry which is preliminary data.</text>
</comment>
<feature type="transmembrane region" description="Helical" evidence="1">
    <location>
        <begin position="41"/>
        <end position="66"/>
    </location>
</feature>
<proteinExistence type="predicted"/>
<dbReference type="AlphaFoldDB" id="K1SN96"/>
<name>K1SN96_9ZZZZ</name>
<reference evidence="2" key="1">
    <citation type="journal article" date="2013" name="Environ. Microbiol.">
        <title>Microbiota from the distal guts of lean and obese adolescents exhibit partial functional redundancy besides clear differences in community structure.</title>
        <authorList>
            <person name="Ferrer M."/>
            <person name="Ruiz A."/>
            <person name="Lanza F."/>
            <person name="Haange S.B."/>
            <person name="Oberbach A."/>
            <person name="Till H."/>
            <person name="Bargiela R."/>
            <person name="Campoy C."/>
            <person name="Segura M.T."/>
            <person name="Richter M."/>
            <person name="von Bergen M."/>
            <person name="Seifert J."/>
            <person name="Suarez A."/>
        </authorList>
    </citation>
    <scope>NUCLEOTIDE SEQUENCE</scope>
</reference>
<evidence type="ECO:0000313" key="2">
    <source>
        <dbReference type="EMBL" id="EKC48791.1"/>
    </source>
</evidence>
<accession>K1SN96</accession>